<comment type="caution">
    <text evidence="7">The sequence shown here is derived from an EMBL/GenBank/DDBJ whole genome shotgun (WGS) entry which is preliminary data.</text>
</comment>
<evidence type="ECO:0000313" key="7">
    <source>
        <dbReference type="EMBL" id="SJN13063.1"/>
    </source>
</evidence>
<dbReference type="InterPro" id="IPR006140">
    <property type="entry name" value="D-isomer_DH_NAD-bd"/>
</dbReference>
<keyword evidence="2 4" id="KW-0560">Oxidoreductase</keyword>
<dbReference type="Gene3D" id="3.40.50.720">
    <property type="entry name" value="NAD(P)-binding Rossmann-like Domain"/>
    <property type="match status" value="2"/>
</dbReference>
<dbReference type="InterPro" id="IPR029753">
    <property type="entry name" value="D-isomer_DH_CS"/>
</dbReference>
<dbReference type="PROSITE" id="PS00670">
    <property type="entry name" value="D_2_HYDROXYACID_DH_2"/>
    <property type="match status" value="1"/>
</dbReference>
<dbReference type="Pfam" id="PF00389">
    <property type="entry name" value="2-Hacid_dh"/>
    <property type="match status" value="1"/>
</dbReference>
<organism evidence="7 8">
    <name type="scientific">Halomonas citrativorans</name>
    <dbReference type="NCBI Taxonomy" id="2742612"/>
    <lineage>
        <taxon>Bacteria</taxon>
        <taxon>Pseudomonadati</taxon>
        <taxon>Pseudomonadota</taxon>
        <taxon>Gammaproteobacteria</taxon>
        <taxon>Oceanospirillales</taxon>
        <taxon>Halomonadaceae</taxon>
        <taxon>Halomonas</taxon>
    </lineage>
</organism>
<evidence type="ECO:0000313" key="8">
    <source>
        <dbReference type="Proteomes" id="UP000196331"/>
    </source>
</evidence>
<dbReference type="PANTHER" id="PTHR42789">
    <property type="entry name" value="D-ISOMER SPECIFIC 2-HYDROXYACID DEHYDROGENASE FAMILY PROTEIN (AFU_ORTHOLOGUE AFUA_6G10090)"/>
    <property type="match status" value="1"/>
</dbReference>
<evidence type="ECO:0000256" key="2">
    <source>
        <dbReference type="ARBA" id="ARBA00023002"/>
    </source>
</evidence>
<dbReference type="GO" id="GO:0051287">
    <property type="term" value="F:NAD binding"/>
    <property type="evidence" value="ECO:0007669"/>
    <property type="project" value="InterPro"/>
</dbReference>
<dbReference type="InterPro" id="IPR006139">
    <property type="entry name" value="D-isomer_2_OHA_DH_cat_dom"/>
</dbReference>
<dbReference type="CDD" id="cd12173">
    <property type="entry name" value="PGDH_4"/>
    <property type="match status" value="1"/>
</dbReference>
<protein>
    <submittedName>
        <fullName evidence="7">D-3-phosphoglycerate dehydrogenase</fullName>
        <ecNumber evidence="7">1.1.1.95</ecNumber>
    </submittedName>
</protein>
<dbReference type="AlphaFoldDB" id="A0A1R4I125"/>
<comment type="similarity">
    <text evidence="1 4">Belongs to the D-isomer specific 2-hydroxyacid dehydrogenase family.</text>
</comment>
<proteinExistence type="inferred from homology"/>
<dbReference type="RefSeq" id="WP_087108442.1">
    <property type="nucleotide sequence ID" value="NZ_FUKM01000034.1"/>
</dbReference>
<name>A0A1R4I125_9GAMM</name>
<dbReference type="OrthoDB" id="9805416at2"/>
<gene>
    <name evidence="7" type="ORF">CZ787_09435</name>
</gene>
<sequence length="371" mass="40057">MQTPTSFSSDVTDSASESLKSVFRLDVWYNPIMKEIFEANPEYRLTTLPTDADADDATSTAVLREAHAYQISSAKDETPLHWRANAELLAKAPNLLCVSTSGAGYDTVDVDACTKAGVLVMSQSGANAVSVAEHTIGLMISISKRLGESDRRLRSDTGFSRESLMGNELCGKTLGLVGIGHIGRRVAKLARALDMRILAVDPELDAPTIAERGAKKVDLEVLLAESDVVSLHCPRDASTEQMFNAAIFQAMKPGAIFVTTARGGIHSESALQEALETGHLAGAGLDVWDVEPPPLDHPLLTMPNVVATYHTAGVTHEARRNIASWAAEQVIHTLDGHMPTRLVNPEALPKYILRYEKVFGKKPAGYKTKVS</sequence>
<evidence type="ECO:0000256" key="4">
    <source>
        <dbReference type="RuleBase" id="RU003719"/>
    </source>
</evidence>
<dbReference type="PANTHER" id="PTHR42789:SF1">
    <property type="entry name" value="D-ISOMER SPECIFIC 2-HYDROXYACID DEHYDROGENASE FAMILY PROTEIN (AFU_ORTHOLOGUE AFUA_6G10090)"/>
    <property type="match status" value="1"/>
</dbReference>
<dbReference type="GO" id="GO:0004617">
    <property type="term" value="F:phosphoglycerate dehydrogenase activity"/>
    <property type="evidence" value="ECO:0007669"/>
    <property type="project" value="UniProtKB-EC"/>
</dbReference>
<reference evidence="7 8" key="1">
    <citation type="submission" date="2017-02" db="EMBL/GenBank/DDBJ databases">
        <authorList>
            <person name="Dridi B."/>
        </authorList>
    </citation>
    <scope>NUCLEOTIDE SEQUENCE [LARGE SCALE GENOMIC DNA]</scope>
    <source>
        <strain evidence="7 8">JB380</strain>
    </source>
</reference>
<evidence type="ECO:0000259" key="5">
    <source>
        <dbReference type="Pfam" id="PF00389"/>
    </source>
</evidence>
<dbReference type="InterPro" id="IPR050857">
    <property type="entry name" value="D-2-hydroxyacid_DH"/>
</dbReference>
<feature type="domain" description="D-isomer specific 2-hydroxyacid dehydrogenase catalytic" evidence="5">
    <location>
        <begin position="58"/>
        <end position="344"/>
    </location>
</feature>
<dbReference type="EC" id="1.1.1.95" evidence="7"/>
<keyword evidence="3" id="KW-0520">NAD</keyword>
<dbReference type="FunFam" id="3.40.50.720:FF:000203">
    <property type="entry name" value="D-3-phosphoglycerate dehydrogenase (SerA)"/>
    <property type="match status" value="1"/>
</dbReference>
<dbReference type="SUPFAM" id="SSF52283">
    <property type="entry name" value="Formate/glycerate dehydrogenase catalytic domain-like"/>
    <property type="match status" value="1"/>
</dbReference>
<feature type="domain" description="D-isomer specific 2-hydroxyacid dehydrogenase NAD-binding" evidence="6">
    <location>
        <begin position="136"/>
        <end position="312"/>
    </location>
</feature>
<evidence type="ECO:0000259" key="6">
    <source>
        <dbReference type="Pfam" id="PF02826"/>
    </source>
</evidence>
<dbReference type="Pfam" id="PF02826">
    <property type="entry name" value="2-Hacid_dh_C"/>
    <property type="match status" value="1"/>
</dbReference>
<evidence type="ECO:0000256" key="3">
    <source>
        <dbReference type="ARBA" id="ARBA00023027"/>
    </source>
</evidence>
<evidence type="ECO:0000256" key="1">
    <source>
        <dbReference type="ARBA" id="ARBA00005854"/>
    </source>
</evidence>
<accession>A0A1R4I125</accession>
<dbReference type="SUPFAM" id="SSF51735">
    <property type="entry name" value="NAD(P)-binding Rossmann-fold domains"/>
    <property type="match status" value="1"/>
</dbReference>
<dbReference type="InterPro" id="IPR036291">
    <property type="entry name" value="NAD(P)-bd_dom_sf"/>
</dbReference>
<dbReference type="EMBL" id="FUKM01000034">
    <property type="protein sequence ID" value="SJN13063.1"/>
    <property type="molecule type" value="Genomic_DNA"/>
</dbReference>
<dbReference type="Proteomes" id="UP000196331">
    <property type="component" value="Unassembled WGS sequence"/>
</dbReference>